<comment type="similarity">
    <text evidence="1">Belongs to the zeta toxin family.</text>
</comment>
<evidence type="ECO:0000256" key="1">
    <source>
        <dbReference type="ARBA" id="ARBA00009104"/>
    </source>
</evidence>
<keyword evidence="9" id="KW-1185">Reference proteome</keyword>
<reference evidence="8 9" key="1">
    <citation type="submission" date="2024-09" db="EMBL/GenBank/DDBJ databases">
        <authorList>
            <person name="Pan X."/>
        </authorList>
    </citation>
    <scope>NUCLEOTIDE SEQUENCE [LARGE SCALE GENOMIC DNA]</scope>
    <source>
        <strain evidence="8 9">B2969</strain>
    </source>
</reference>
<dbReference type="EMBL" id="JBIQWL010000004">
    <property type="protein sequence ID" value="MFH8251489.1"/>
    <property type="molecule type" value="Genomic_DNA"/>
</dbReference>
<organism evidence="8 9">
    <name type="scientific">Microbacterium alkaliflavum</name>
    <dbReference type="NCBI Taxonomy" id="3248839"/>
    <lineage>
        <taxon>Bacteria</taxon>
        <taxon>Bacillati</taxon>
        <taxon>Actinomycetota</taxon>
        <taxon>Actinomycetes</taxon>
        <taxon>Micrococcales</taxon>
        <taxon>Microbacteriaceae</taxon>
        <taxon>Microbacterium</taxon>
    </lineage>
</organism>
<dbReference type="Gene3D" id="3.40.50.300">
    <property type="entry name" value="P-loop containing nucleotide triphosphate hydrolases"/>
    <property type="match status" value="1"/>
</dbReference>
<dbReference type="Pfam" id="PF06414">
    <property type="entry name" value="Zeta_toxin"/>
    <property type="match status" value="1"/>
</dbReference>
<gene>
    <name evidence="8" type="ORF">ACH3VR_14045</name>
</gene>
<keyword evidence="3" id="KW-0547">Nucleotide-binding</keyword>
<evidence type="ECO:0000256" key="6">
    <source>
        <dbReference type="ARBA" id="ARBA00048178"/>
    </source>
</evidence>
<protein>
    <recommendedName>
        <fullName evidence="5">UDP-N-acetylglucosamine kinase</fullName>
        <ecNumber evidence="2">2.7.1.176</ecNumber>
    </recommendedName>
    <alternativeName>
        <fullName evidence="5">UDP-N-acetylglucosamine kinase</fullName>
    </alternativeName>
</protein>
<name>A0ABW7QDG7_9MICO</name>
<dbReference type="InterPro" id="IPR010488">
    <property type="entry name" value="Zeta_toxin_domain"/>
</dbReference>
<keyword evidence="4" id="KW-0067">ATP-binding</keyword>
<feature type="domain" description="Zeta toxin" evidence="7">
    <location>
        <begin position="29"/>
        <end position="213"/>
    </location>
</feature>
<evidence type="ECO:0000256" key="2">
    <source>
        <dbReference type="ARBA" id="ARBA00011963"/>
    </source>
</evidence>
<dbReference type="RefSeq" id="WP_397556930.1">
    <property type="nucleotide sequence ID" value="NZ_JBIQWL010000004.1"/>
</dbReference>
<comment type="caution">
    <text evidence="8">The sequence shown here is derived from an EMBL/GenBank/DDBJ whole genome shotgun (WGS) entry which is preliminary data.</text>
</comment>
<comment type="catalytic activity">
    <reaction evidence="6">
        <text>UDP-N-acetyl-alpha-D-glucosamine + ATP = UDP-N-acetyl-alpha-D-glucosamine 3'-phosphate + ADP + H(+)</text>
        <dbReference type="Rhea" id="RHEA:32671"/>
        <dbReference type="ChEBI" id="CHEBI:15378"/>
        <dbReference type="ChEBI" id="CHEBI:30616"/>
        <dbReference type="ChEBI" id="CHEBI:57705"/>
        <dbReference type="ChEBI" id="CHEBI:64353"/>
        <dbReference type="ChEBI" id="CHEBI:456216"/>
        <dbReference type="EC" id="2.7.1.176"/>
    </reaction>
</comment>
<evidence type="ECO:0000256" key="5">
    <source>
        <dbReference type="ARBA" id="ARBA00032897"/>
    </source>
</evidence>
<accession>A0ABW7QDG7</accession>
<dbReference type="InterPro" id="IPR027417">
    <property type="entry name" value="P-loop_NTPase"/>
</dbReference>
<proteinExistence type="inferred from homology"/>
<dbReference type="EC" id="2.7.1.176" evidence="2"/>
<sequence>MTEWTPSEPEQVRIFEERIAPVVFAHSTADSPTLVVLDGQVGSGAPAAASRLATEYSDGIAIVSNEGLTAFHPHFLELSRSRSPEATRLLAEPTAGWMTRSLRHARTTGRSMLLQGTFHTPSAVLAACDVFAQSGFATRVVVVATPRAESLLAAASRYMLDVRAGRGGRFTSVESHDVGFDTTGALTATLETSPSVDRLTILGTGGAVLFEAERTDASSFAGATQALRRGQAQSMSAPRSMRWLSELRAVTDFALSMGRPSSPVGELLIELHTVALAEVLPRMPLPTDSQARTAGEATLTRQLVELRRTVPVERPAVDVAAPVVAPPGPDRGISR</sequence>
<evidence type="ECO:0000313" key="8">
    <source>
        <dbReference type="EMBL" id="MFH8251489.1"/>
    </source>
</evidence>
<evidence type="ECO:0000259" key="7">
    <source>
        <dbReference type="Pfam" id="PF06414"/>
    </source>
</evidence>
<evidence type="ECO:0000256" key="4">
    <source>
        <dbReference type="ARBA" id="ARBA00022840"/>
    </source>
</evidence>
<dbReference type="Proteomes" id="UP001610861">
    <property type="component" value="Unassembled WGS sequence"/>
</dbReference>
<evidence type="ECO:0000313" key="9">
    <source>
        <dbReference type="Proteomes" id="UP001610861"/>
    </source>
</evidence>
<evidence type="ECO:0000256" key="3">
    <source>
        <dbReference type="ARBA" id="ARBA00022741"/>
    </source>
</evidence>